<proteinExistence type="predicted"/>
<evidence type="ECO:0000313" key="2">
    <source>
        <dbReference type="EMBL" id="GAA2419965.1"/>
    </source>
</evidence>
<comment type="caution">
    <text evidence="2">The sequence shown here is derived from an EMBL/GenBank/DDBJ whole genome shotgun (WGS) entry which is preliminary data.</text>
</comment>
<keyword evidence="3" id="KW-1185">Reference proteome</keyword>
<name>A0ABP5W564_9ACTN</name>
<accession>A0ABP5W564</accession>
<dbReference type="InterPro" id="IPR007278">
    <property type="entry name" value="DUF397"/>
</dbReference>
<gene>
    <name evidence="2" type="ORF">GCM10010191_33910</name>
</gene>
<dbReference type="Proteomes" id="UP001501231">
    <property type="component" value="Unassembled WGS sequence"/>
</dbReference>
<sequence length="88" mass="9800">MAVSMSEKNEALAPEERARIAWHISTYSPDHGGSCVEAGPLNDGTERVAVRHSHHPDAEVIIYTRPEWEAFLAGVRNGEFDFFPPPQL</sequence>
<organism evidence="2 3">
    <name type="scientific">Actinomadura vinacea</name>
    <dbReference type="NCBI Taxonomy" id="115336"/>
    <lineage>
        <taxon>Bacteria</taxon>
        <taxon>Bacillati</taxon>
        <taxon>Actinomycetota</taxon>
        <taxon>Actinomycetes</taxon>
        <taxon>Streptosporangiales</taxon>
        <taxon>Thermomonosporaceae</taxon>
        <taxon>Actinomadura</taxon>
    </lineage>
</organism>
<dbReference type="EMBL" id="BAAARW010000012">
    <property type="protein sequence ID" value="GAA2419965.1"/>
    <property type="molecule type" value="Genomic_DNA"/>
</dbReference>
<dbReference type="Pfam" id="PF04149">
    <property type="entry name" value="DUF397"/>
    <property type="match status" value="1"/>
</dbReference>
<evidence type="ECO:0000259" key="1">
    <source>
        <dbReference type="Pfam" id="PF04149"/>
    </source>
</evidence>
<feature type="domain" description="DUF397" evidence="1">
    <location>
        <begin position="21"/>
        <end position="76"/>
    </location>
</feature>
<evidence type="ECO:0000313" key="3">
    <source>
        <dbReference type="Proteomes" id="UP001501231"/>
    </source>
</evidence>
<reference evidence="3" key="1">
    <citation type="journal article" date="2019" name="Int. J. Syst. Evol. Microbiol.">
        <title>The Global Catalogue of Microorganisms (GCM) 10K type strain sequencing project: providing services to taxonomists for standard genome sequencing and annotation.</title>
        <authorList>
            <consortium name="The Broad Institute Genomics Platform"/>
            <consortium name="The Broad Institute Genome Sequencing Center for Infectious Disease"/>
            <person name="Wu L."/>
            <person name="Ma J."/>
        </authorList>
    </citation>
    <scope>NUCLEOTIDE SEQUENCE [LARGE SCALE GENOMIC DNA]</scope>
    <source>
        <strain evidence="3">JCM 3325</strain>
    </source>
</reference>
<protein>
    <recommendedName>
        <fullName evidence="1">DUF397 domain-containing protein</fullName>
    </recommendedName>
</protein>